<proteinExistence type="predicted"/>
<evidence type="ECO:0000313" key="2">
    <source>
        <dbReference type="Proteomes" id="UP001177160"/>
    </source>
</evidence>
<name>A0ABT2Y4Z3_9MOLU</name>
<sequence>MDRAKFMKKYFRKKIKGAQDFDAYARADYEQALVRARGLLGLEEADTNELNPLVVSLPEAFFKGSSVLFKMSKKNDHIRFNQARVTVLLFGEHQLYYYTALIDHERGAFSDDYTVEIPYGSIVSIETNSIRFYERGTNHHYIDLQLYLVNDHAITVRLKDVVVERKELQEGVSIPEDTQTVLINIMKFLRAKRGL</sequence>
<protein>
    <submittedName>
        <fullName evidence="1">Uncharacterized protein</fullName>
    </submittedName>
</protein>
<accession>A0ABT2Y4Z3</accession>
<dbReference type="EMBL" id="JAOVQM010000002">
    <property type="protein sequence ID" value="MCV2231800.1"/>
    <property type="molecule type" value="Genomic_DNA"/>
</dbReference>
<organism evidence="1 2">
    <name type="scientific">Paracholeplasma manati</name>
    <dbReference type="NCBI Taxonomy" id="591373"/>
    <lineage>
        <taxon>Bacteria</taxon>
        <taxon>Bacillati</taxon>
        <taxon>Mycoplasmatota</taxon>
        <taxon>Mollicutes</taxon>
        <taxon>Acholeplasmatales</taxon>
        <taxon>Acholeplasmataceae</taxon>
        <taxon>Paracholeplasma</taxon>
    </lineage>
</organism>
<keyword evidence="2" id="KW-1185">Reference proteome</keyword>
<dbReference type="Proteomes" id="UP001177160">
    <property type="component" value="Unassembled WGS sequence"/>
</dbReference>
<comment type="caution">
    <text evidence="1">The sequence shown here is derived from an EMBL/GenBank/DDBJ whole genome shotgun (WGS) entry which is preliminary data.</text>
</comment>
<dbReference type="RefSeq" id="WP_263607953.1">
    <property type="nucleotide sequence ID" value="NZ_JAOVQM010000002.1"/>
</dbReference>
<reference evidence="1" key="1">
    <citation type="submission" date="2022-09" db="EMBL/GenBank/DDBJ databases">
        <title>Novel Mycoplasma species identified in domestic and wild animals.</title>
        <authorList>
            <person name="Volokhov D.V."/>
            <person name="Furtak V.A."/>
            <person name="Zagorodnyaya T.A."/>
        </authorList>
    </citation>
    <scope>NUCLEOTIDE SEQUENCE</scope>
    <source>
        <strain evidence="1">Oakley</strain>
    </source>
</reference>
<gene>
    <name evidence="1" type="ORF">N7548_03060</name>
</gene>
<evidence type="ECO:0000313" key="1">
    <source>
        <dbReference type="EMBL" id="MCV2231800.1"/>
    </source>
</evidence>